<keyword evidence="2" id="KW-1185">Reference proteome</keyword>
<evidence type="ECO:0000313" key="2">
    <source>
        <dbReference type="Proteomes" id="UP001597467"/>
    </source>
</evidence>
<dbReference type="RefSeq" id="WP_379900821.1">
    <property type="nucleotide sequence ID" value="NZ_JBHULM010000007.1"/>
</dbReference>
<accession>A0ABW5K0B4</accession>
<dbReference type="InterPro" id="IPR016039">
    <property type="entry name" value="Thiolase-like"/>
</dbReference>
<dbReference type="SUPFAM" id="SSF53901">
    <property type="entry name" value="Thiolase-like"/>
    <property type="match status" value="1"/>
</dbReference>
<comment type="caution">
    <text evidence="1">The sequence shown here is derived from an EMBL/GenBank/DDBJ whole genome shotgun (WGS) entry which is preliminary data.</text>
</comment>
<name>A0ABW5K0B4_9FLAO</name>
<dbReference type="Proteomes" id="UP001597467">
    <property type="component" value="Unassembled WGS sequence"/>
</dbReference>
<evidence type="ECO:0000313" key="1">
    <source>
        <dbReference type="EMBL" id="MFD2541280.1"/>
    </source>
</evidence>
<reference evidence="2" key="1">
    <citation type="journal article" date="2019" name="Int. J. Syst. Evol. Microbiol.">
        <title>The Global Catalogue of Microorganisms (GCM) 10K type strain sequencing project: providing services to taxonomists for standard genome sequencing and annotation.</title>
        <authorList>
            <consortium name="The Broad Institute Genomics Platform"/>
            <consortium name="The Broad Institute Genome Sequencing Center for Infectious Disease"/>
            <person name="Wu L."/>
            <person name="Ma J."/>
        </authorList>
    </citation>
    <scope>NUCLEOTIDE SEQUENCE [LARGE SCALE GENOMIC DNA]</scope>
    <source>
        <strain evidence="2">KCTC 42808</strain>
    </source>
</reference>
<protein>
    <recommendedName>
        <fullName evidence="3">Beta-ketoacyl synthase N-terminal domain-containing protein</fullName>
    </recommendedName>
</protein>
<proteinExistence type="predicted"/>
<dbReference type="EMBL" id="JBHULM010000007">
    <property type="protein sequence ID" value="MFD2541280.1"/>
    <property type="molecule type" value="Genomic_DNA"/>
</dbReference>
<gene>
    <name evidence="1" type="ORF">ACFSSB_03035</name>
</gene>
<sequence>MLIKWKTFKAKGDSEADIATQFVASVKAERDLGFYKNQSAVYFITANAGNFSSIAFWENALQHSPRFANPGIFPWTLANATSGYIARQFGITGPNYTIIEPHLNEEQLISNYKMDKLKYNLKNAICIEWHIKAVKNQLSVLAKWTILR</sequence>
<evidence type="ECO:0008006" key="3">
    <source>
        <dbReference type="Google" id="ProtNLM"/>
    </source>
</evidence>
<organism evidence="1 2">
    <name type="scientific">Lacinutrix gracilariae</name>
    <dbReference type="NCBI Taxonomy" id="1747198"/>
    <lineage>
        <taxon>Bacteria</taxon>
        <taxon>Pseudomonadati</taxon>
        <taxon>Bacteroidota</taxon>
        <taxon>Flavobacteriia</taxon>
        <taxon>Flavobacteriales</taxon>
        <taxon>Flavobacteriaceae</taxon>
        <taxon>Lacinutrix</taxon>
    </lineage>
</organism>